<dbReference type="EMBL" id="JAUJFL010000002">
    <property type="protein sequence ID" value="KAK2610042.1"/>
    <property type="molecule type" value="Genomic_DNA"/>
</dbReference>
<gene>
    <name evidence="7" type="ORF">N8I77_003501</name>
</gene>
<feature type="transmembrane region" description="Helical" evidence="6">
    <location>
        <begin position="439"/>
        <end position="460"/>
    </location>
</feature>
<evidence type="ECO:0000256" key="3">
    <source>
        <dbReference type="ARBA" id="ARBA00022692"/>
    </source>
</evidence>
<feature type="transmembrane region" description="Helical" evidence="6">
    <location>
        <begin position="154"/>
        <end position="177"/>
    </location>
</feature>
<dbReference type="FunFam" id="1.20.1250.20:FF:000057">
    <property type="entry name" value="MFS general substrate transporter"/>
    <property type="match status" value="1"/>
</dbReference>
<dbReference type="Proteomes" id="UP001265746">
    <property type="component" value="Unassembled WGS sequence"/>
</dbReference>
<dbReference type="GO" id="GO:0022857">
    <property type="term" value="F:transmembrane transporter activity"/>
    <property type="evidence" value="ECO:0007669"/>
    <property type="project" value="InterPro"/>
</dbReference>
<keyword evidence="4 6" id="KW-1133">Transmembrane helix</keyword>
<evidence type="ECO:0008006" key="9">
    <source>
        <dbReference type="Google" id="ProtNLM"/>
    </source>
</evidence>
<feature type="transmembrane region" description="Helical" evidence="6">
    <location>
        <begin position="382"/>
        <end position="400"/>
    </location>
</feature>
<keyword evidence="2" id="KW-0813">Transport</keyword>
<accession>A0AAD9W514</accession>
<sequence>MSNSTEIAVQKDAAHMVEWADDSKHQIDQQEAQRLGAEFDPNSPENKKLVRKLDWRLVASTLRRPSCWALYLLSNVDRANIGNAKTGGLEEDFKLTSTQYSIIVLVFFTSYIVCEVPSNMILGRVRPSIYLPTLAILWGVAAACQGACQNWHQIVGLRFLIGFFESGFAPGCAFYLSSWYRKYELASRYAWLYTSVAVAGAVSGLLAGVITEFMDGAAGIAGWRWLFIIEGVASIVLGVIVMFVMPDYPTSINSKFLTKEERILACNRLAIDGMGLAQGAQKRVGEWTALKMTIRDWRTWCLCFLFVMGTGSQTIQYFIPSLVETFGWKGHYAQCAHTSRPPLRLSADCTLDMTIPGYAFAVVCILVGCFTADWLKTIWPVLTMMSGSGFVFFVATTAATDGMVRYVLAIFAFGTIYGCSPLTKTWISHVLSHPSEKRAVAIALINALGNGSSIYGSFLWPDKDSPRFTPGFATTTAWMGALAVGTVVSAWLFKRYPSQAQNHEAVMASQLRAEREQQQKMSGHV</sequence>
<keyword evidence="3 6" id="KW-0812">Transmembrane</keyword>
<protein>
    <recommendedName>
        <fullName evidence="9">Major facilitator superfamily (MFS) profile domain-containing protein</fullName>
    </recommendedName>
</protein>
<feature type="transmembrane region" description="Helical" evidence="6">
    <location>
        <begin position="300"/>
        <end position="319"/>
    </location>
</feature>
<dbReference type="InterPro" id="IPR011701">
    <property type="entry name" value="MFS"/>
</dbReference>
<name>A0AAD9W514_PHOAM</name>
<evidence type="ECO:0000256" key="6">
    <source>
        <dbReference type="SAM" id="Phobius"/>
    </source>
</evidence>
<evidence type="ECO:0000256" key="2">
    <source>
        <dbReference type="ARBA" id="ARBA00022448"/>
    </source>
</evidence>
<keyword evidence="5 6" id="KW-0472">Membrane</keyword>
<feature type="transmembrane region" description="Helical" evidence="6">
    <location>
        <begin position="189"/>
        <end position="210"/>
    </location>
</feature>
<feature type="transmembrane region" description="Helical" evidence="6">
    <location>
        <begin position="100"/>
        <end position="122"/>
    </location>
</feature>
<dbReference type="SUPFAM" id="SSF103473">
    <property type="entry name" value="MFS general substrate transporter"/>
    <property type="match status" value="1"/>
</dbReference>
<feature type="transmembrane region" description="Helical" evidence="6">
    <location>
        <begin position="472"/>
        <end position="493"/>
    </location>
</feature>
<feature type="transmembrane region" description="Helical" evidence="6">
    <location>
        <begin position="129"/>
        <end position="148"/>
    </location>
</feature>
<dbReference type="PANTHER" id="PTHR43791">
    <property type="entry name" value="PERMEASE-RELATED"/>
    <property type="match status" value="1"/>
</dbReference>
<keyword evidence="8" id="KW-1185">Reference proteome</keyword>
<dbReference type="Gene3D" id="1.20.1250.20">
    <property type="entry name" value="MFS general substrate transporter like domains"/>
    <property type="match status" value="2"/>
</dbReference>
<reference evidence="7" key="1">
    <citation type="submission" date="2023-06" db="EMBL/GenBank/DDBJ databases">
        <authorList>
            <person name="Noh H."/>
        </authorList>
    </citation>
    <scope>NUCLEOTIDE SEQUENCE</scope>
    <source>
        <strain evidence="7">DUCC20226</strain>
    </source>
</reference>
<dbReference type="Pfam" id="PF07690">
    <property type="entry name" value="MFS_1"/>
    <property type="match status" value="1"/>
</dbReference>
<evidence type="ECO:0000313" key="7">
    <source>
        <dbReference type="EMBL" id="KAK2610042.1"/>
    </source>
</evidence>
<dbReference type="GO" id="GO:0016020">
    <property type="term" value="C:membrane"/>
    <property type="evidence" value="ECO:0007669"/>
    <property type="project" value="UniProtKB-SubCell"/>
</dbReference>
<feature type="transmembrane region" description="Helical" evidence="6">
    <location>
        <begin position="406"/>
        <end position="427"/>
    </location>
</feature>
<dbReference type="InterPro" id="IPR036259">
    <property type="entry name" value="MFS_trans_sf"/>
</dbReference>
<evidence type="ECO:0000256" key="1">
    <source>
        <dbReference type="ARBA" id="ARBA00004141"/>
    </source>
</evidence>
<feature type="transmembrane region" description="Helical" evidence="6">
    <location>
        <begin position="355"/>
        <end position="375"/>
    </location>
</feature>
<proteinExistence type="predicted"/>
<dbReference type="AlphaFoldDB" id="A0AAD9W514"/>
<evidence type="ECO:0000313" key="8">
    <source>
        <dbReference type="Proteomes" id="UP001265746"/>
    </source>
</evidence>
<evidence type="ECO:0000256" key="4">
    <source>
        <dbReference type="ARBA" id="ARBA00022989"/>
    </source>
</evidence>
<organism evidence="7 8">
    <name type="scientific">Phomopsis amygdali</name>
    <name type="common">Fusicoccum amygdali</name>
    <dbReference type="NCBI Taxonomy" id="1214568"/>
    <lineage>
        <taxon>Eukaryota</taxon>
        <taxon>Fungi</taxon>
        <taxon>Dikarya</taxon>
        <taxon>Ascomycota</taxon>
        <taxon>Pezizomycotina</taxon>
        <taxon>Sordariomycetes</taxon>
        <taxon>Sordariomycetidae</taxon>
        <taxon>Diaporthales</taxon>
        <taxon>Diaporthaceae</taxon>
        <taxon>Diaporthe</taxon>
    </lineage>
</organism>
<comment type="subcellular location">
    <subcellularLocation>
        <location evidence="1">Membrane</location>
        <topology evidence="1">Multi-pass membrane protein</topology>
    </subcellularLocation>
</comment>
<feature type="transmembrane region" description="Helical" evidence="6">
    <location>
        <begin position="222"/>
        <end position="245"/>
    </location>
</feature>
<evidence type="ECO:0000256" key="5">
    <source>
        <dbReference type="ARBA" id="ARBA00023136"/>
    </source>
</evidence>
<comment type="caution">
    <text evidence="7">The sequence shown here is derived from an EMBL/GenBank/DDBJ whole genome shotgun (WGS) entry which is preliminary data.</text>
</comment>
<dbReference type="PANTHER" id="PTHR43791:SF38">
    <property type="entry name" value="MAJOR FACILITATOR SUPERFAMILY (MFS) PROFILE DOMAIN-CONTAINING PROTEIN"/>
    <property type="match status" value="1"/>
</dbReference>